<dbReference type="EMBL" id="JACOPB010000019">
    <property type="protein sequence ID" value="MBC5711530.1"/>
    <property type="molecule type" value="Genomic_DNA"/>
</dbReference>
<gene>
    <name evidence="1" type="ORF">H8S75_26710</name>
</gene>
<dbReference type="Gene3D" id="1.20.120.330">
    <property type="entry name" value="Nucleotidyltransferases domain 2"/>
    <property type="match status" value="2"/>
</dbReference>
<name>A0ABR7HED5_9FIRM</name>
<dbReference type="SUPFAM" id="SSF81631">
    <property type="entry name" value="PAP/OAS1 substrate-binding domain"/>
    <property type="match status" value="1"/>
</dbReference>
<accession>A0ABR7HED5</accession>
<evidence type="ECO:0000313" key="1">
    <source>
        <dbReference type="EMBL" id="MBC5711530.1"/>
    </source>
</evidence>
<organism evidence="1 2">
    <name type="scientific">Hungatella hominis</name>
    <dbReference type="NCBI Taxonomy" id="2763050"/>
    <lineage>
        <taxon>Bacteria</taxon>
        <taxon>Bacillati</taxon>
        <taxon>Bacillota</taxon>
        <taxon>Clostridia</taxon>
        <taxon>Lachnospirales</taxon>
        <taxon>Lachnospiraceae</taxon>
        <taxon>Hungatella</taxon>
    </lineage>
</organism>
<dbReference type="Gene3D" id="3.30.460.10">
    <property type="entry name" value="Beta Polymerase, domain 2"/>
    <property type="match status" value="1"/>
</dbReference>
<proteinExistence type="predicted"/>
<dbReference type="SUPFAM" id="SSF81301">
    <property type="entry name" value="Nucleotidyltransferase"/>
    <property type="match status" value="1"/>
</dbReference>
<dbReference type="InterPro" id="IPR007530">
    <property type="entry name" value="Aminoglycoside_adenylylTfrase"/>
</dbReference>
<dbReference type="Pfam" id="PF04439">
    <property type="entry name" value="Adenyl_transf"/>
    <property type="match status" value="2"/>
</dbReference>
<keyword evidence="2" id="KW-1185">Reference proteome</keyword>
<protein>
    <submittedName>
        <fullName evidence="1">Aminoglycoside 6-adenylyltransferase</fullName>
    </submittedName>
</protein>
<comment type="caution">
    <text evidence="1">The sequence shown here is derived from an EMBL/GenBank/DDBJ whole genome shotgun (WGS) entry which is preliminary data.</text>
</comment>
<dbReference type="Proteomes" id="UP000634672">
    <property type="component" value="Unassembled WGS sequence"/>
</dbReference>
<evidence type="ECO:0000313" key="2">
    <source>
        <dbReference type="Proteomes" id="UP000634672"/>
    </source>
</evidence>
<dbReference type="InterPro" id="IPR043519">
    <property type="entry name" value="NT_sf"/>
</dbReference>
<sequence>MIVDNPDLFLQSNQWLEQIGCFYISFIENTIGGAKERRILFDDALDVDFVILSKGNFENAVKNGGIDILKRGYRILVDKIDLEHTLTTFSIGNLPYSLLSEHEFINIINDFWYHTIWTAKKIMRGELWAEDWIIQKLSNCYAHYEKNDIKKALSSTMELFRLVAVEVAGKLNYKYPTKADEYSTEWIKKSL</sequence>
<reference evidence="1 2" key="1">
    <citation type="submission" date="2020-08" db="EMBL/GenBank/DDBJ databases">
        <title>Genome public.</title>
        <authorList>
            <person name="Liu C."/>
            <person name="Sun Q."/>
        </authorList>
    </citation>
    <scope>NUCLEOTIDE SEQUENCE [LARGE SCALE GENOMIC DNA]</scope>
    <source>
        <strain evidence="1 2">NSJ-66</strain>
    </source>
</reference>